<evidence type="ECO:0000256" key="10">
    <source>
        <dbReference type="HAMAP-Rule" id="MF_00236"/>
    </source>
</evidence>
<dbReference type="KEGG" id="ddu:GF1_19660"/>
<comment type="similarity">
    <text evidence="10">Belongs to the TatA/E family.</text>
</comment>
<dbReference type="Gene3D" id="1.20.5.3310">
    <property type="match status" value="1"/>
</dbReference>
<keyword evidence="13" id="KW-1185">Reference proteome</keyword>
<dbReference type="PANTHER" id="PTHR33162:SF1">
    <property type="entry name" value="SEC-INDEPENDENT PROTEIN TRANSLOCASE PROTEIN TATA, CHLOROPLASTIC"/>
    <property type="match status" value="1"/>
</dbReference>
<evidence type="ECO:0000256" key="7">
    <source>
        <dbReference type="ARBA" id="ARBA00023010"/>
    </source>
</evidence>
<dbReference type="GO" id="GO:0006886">
    <property type="term" value="P:intracellular protein transport"/>
    <property type="evidence" value="ECO:0007669"/>
    <property type="project" value="UniProtKB-ARBA"/>
</dbReference>
<dbReference type="EMBL" id="AP024233">
    <property type="protein sequence ID" value="BCO09590.1"/>
    <property type="molecule type" value="Genomic_DNA"/>
</dbReference>
<dbReference type="PRINTS" id="PR01506">
    <property type="entry name" value="TATBPROTEIN"/>
</dbReference>
<accession>A0A915UAI4</accession>
<dbReference type="HAMAP" id="MF_00236">
    <property type="entry name" value="TatA_E"/>
    <property type="match status" value="1"/>
</dbReference>
<keyword evidence="3 10" id="KW-1003">Cell membrane</keyword>
<feature type="region of interest" description="Disordered" evidence="11">
    <location>
        <begin position="76"/>
        <end position="168"/>
    </location>
</feature>
<evidence type="ECO:0000256" key="1">
    <source>
        <dbReference type="ARBA" id="ARBA00004167"/>
    </source>
</evidence>
<evidence type="ECO:0000256" key="5">
    <source>
        <dbReference type="ARBA" id="ARBA00022927"/>
    </source>
</evidence>
<comment type="subunit">
    <text evidence="10">Forms a complex with TatC.</text>
</comment>
<sequence length="168" mass="18190">MFGIGLPEMIVILAVALIVVGPDKLPDLARSLAKGVFELKKTMNEVKASLTEESEVLGEVHGELKKTTAELQEQLLDNETQTWKRPEPETPEANDLGVIDLQPVEQRPWEADALTPPPGDAPVEEKVGVDAGDQQDPDGEPAATETEIAADMPQHRNKADKTTPDQPA</sequence>
<comment type="function">
    <text evidence="9">Part of the twin-arginine translocation (Tat) system that transports large folded proteins containing a characteristic twin-arginine motif in their signal peptide across the thylakoid membrane. Involved in delta pH-dependent protein transport required for chloroplast development, especially thylakoid membrane formation. TATC and TATB mediate precursor recognition, whereas TATA facilitates translocation.</text>
</comment>
<dbReference type="InterPro" id="IPR018448">
    <property type="entry name" value="TatB"/>
</dbReference>
<dbReference type="NCBIfam" id="TIGR01410">
    <property type="entry name" value="tatB"/>
    <property type="match status" value="1"/>
</dbReference>
<keyword evidence="2 10" id="KW-0813">Transport</keyword>
<reference evidence="12" key="1">
    <citation type="submission" date="2020-12" db="EMBL/GenBank/DDBJ databases">
        <title>Desulfobium dissulfuricans gen. nov., sp. nov., a novel mesophilic, sulfate-reducing bacterium isolated from a deep-sea hydrothermal vent.</title>
        <authorList>
            <person name="Hashimoto Y."/>
            <person name="Tame A."/>
            <person name="Sawayama S."/>
            <person name="Miyazaki J."/>
            <person name="Takai K."/>
            <person name="Nakagawa S."/>
        </authorList>
    </citation>
    <scope>NUCLEOTIDE SEQUENCE</scope>
    <source>
        <strain evidence="12">GF1</strain>
    </source>
</reference>
<comment type="subcellular location">
    <subcellularLocation>
        <location evidence="10">Cell membrane</location>
        <topology evidence="10">Single-pass membrane protein</topology>
    </subcellularLocation>
    <subcellularLocation>
        <location evidence="1">Membrane</location>
        <topology evidence="1">Single-pass membrane protein</topology>
    </subcellularLocation>
</comment>
<dbReference type="GO" id="GO:0033281">
    <property type="term" value="C:TAT protein transport complex"/>
    <property type="evidence" value="ECO:0007669"/>
    <property type="project" value="UniProtKB-UniRule"/>
</dbReference>
<name>A0A915UAI4_9BACT</name>
<evidence type="ECO:0000256" key="9">
    <source>
        <dbReference type="ARBA" id="ARBA00025340"/>
    </source>
</evidence>
<keyword evidence="8 10" id="KW-0472">Membrane</keyword>
<evidence type="ECO:0000256" key="3">
    <source>
        <dbReference type="ARBA" id="ARBA00022475"/>
    </source>
</evidence>
<dbReference type="InterPro" id="IPR006312">
    <property type="entry name" value="TatA/E"/>
</dbReference>
<dbReference type="PANTHER" id="PTHR33162">
    <property type="entry name" value="SEC-INDEPENDENT PROTEIN TRANSLOCASE PROTEIN TATA, CHLOROPLASTIC"/>
    <property type="match status" value="1"/>
</dbReference>
<dbReference type="Pfam" id="PF02416">
    <property type="entry name" value="TatA_B_E"/>
    <property type="match status" value="1"/>
</dbReference>
<keyword evidence="5 10" id="KW-0653">Protein transport</keyword>
<evidence type="ECO:0000256" key="2">
    <source>
        <dbReference type="ARBA" id="ARBA00022448"/>
    </source>
</evidence>
<dbReference type="GO" id="GO:0008320">
    <property type="term" value="F:protein transmembrane transporter activity"/>
    <property type="evidence" value="ECO:0007669"/>
    <property type="project" value="UniProtKB-UniRule"/>
</dbReference>
<organism evidence="12 13">
    <name type="scientific">Desulfolithobacter dissulfuricans</name>
    <dbReference type="NCBI Taxonomy" id="2795293"/>
    <lineage>
        <taxon>Bacteria</taxon>
        <taxon>Pseudomonadati</taxon>
        <taxon>Thermodesulfobacteriota</taxon>
        <taxon>Desulfobulbia</taxon>
        <taxon>Desulfobulbales</taxon>
        <taxon>Desulfobulbaceae</taxon>
        <taxon>Desulfolithobacter</taxon>
    </lineage>
</organism>
<feature type="compositionally biased region" description="Basic and acidic residues" evidence="11">
    <location>
        <begin position="153"/>
        <end position="168"/>
    </location>
</feature>
<evidence type="ECO:0000313" key="13">
    <source>
        <dbReference type="Proteomes" id="UP001063350"/>
    </source>
</evidence>
<evidence type="ECO:0000313" key="12">
    <source>
        <dbReference type="EMBL" id="BCO09590.1"/>
    </source>
</evidence>
<gene>
    <name evidence="10" type="primary">tatA</name>
    <name evidence="12" type="ORF">GF1_19660</name>
</gene>
<dbReference type="InterPro" id="IPR003369">
    <property type="entry name" value="TatA/B/E"/>
</dbReference>
<evidence type="ECO:0000256" key="8">
    <source>
        <dbReference type="ARBA" id="ARBA00023136"/>
    </source>
</evidence>
<keyword evidence="7 10" id="KW-0811">Translocation</keyword>
<comment type="function">
    <text evidence="10">Part of the twin-arginine translocation (Tat) system that transports large folded proteins containing a characteristic twin-arginine motif in their signal peptide across membranes. TatA could form the protein-conducting channel of the Tat system.</text>
</comment>
<keyword evidence="6 10" id="KW-1133">Transmembrane helix</keyword>
<evidence type="ECO:0000256" key="4">
    <source>
        <dbReference type="ARBA" id="ARBA00022692"/>
    </source>
</evidence>
<proteinExistence type="inferred from homology"/>
<dbReference type="AlphaFoldDB" id="A0A915UAI4"/>
<evidence type="ECO:0000256" key="6">
    <source>
        <dbReference type="ARBA" id="ARBA00022989"/>
    </source>
</evidence>
<dbReference type="Proteomes" id="UP001063350">
    <property type="component" value="Chromosome"/>
</dbReference>
<dbReference type="GO" id="GO:0043953">
    <property type="term" value="P:protein transport by the Tat complex"/>
    <property type="evidence" value="ECO:0007669"/>
    <property type="project" value="UniProtKB-UniRule"/>
</dbReference>
<protein>
    <recommendedName>
        <fullName evidence="10">Sec-independent protein translocase protein TatA</fullName>
    </recommendedName>
</protein>
<dbReference type="RefSeq" id="WP_267926341.1">
    <property type="nucleotide sequence ID" value="NZ_AP024233.1"/>
</dbReference>
<keyword evidence="4 10" id="KW-0812">Transmembrane</keyword>
<evidence type="ECO:0000256" key="11">
    <source>
        <dbReference type="SAM" id="MobiDB-lite"/>
    </source>
</evidence>